<dbReference type="PANTHER" id="PTHR24287">
    <property type="entry name" value="P450, PUTATIVE (EUROFUNG)-RELATED"/>
    <property type="match status" value="1"/>
</dbReference>
<dbReference type="GO" id="GO:0004497">
    <property type="term" value="F:monooxygenase activity"/>
    <property type="evidence" value="ECO:0007669"/>
    <property type="project" value="UniProtKB-KW"/>
</dbReference>
<evidence type="ECO:0000256" key="8">
    <source>
        <dbReference type="PIRSR" id="PIRSR602401-1"/>
    </source>
</evidence>
<sequence length="402" mass="45702">MQAILSNKFNDFDLGHLRNKSLEPLLGTGIFTSDGEAWKHSRALVRPNFQRNLIADVEVYEKHVSKLIKCLPKDGSTVDLQDLFFRMTIDSATDFLFGESVDSLNYDSSQVSDSFARNFVISQKGLAIRTRLGPLMFLYKDKKFSQATIEARQYVDQFVEKATKYRATIEAARSSNDSAPRYVFLHELSKQTQDRKVLTDQLLNILLAGRDTTASLLTITFFILARTPDVWTKLRAEVLNLEGRRPSFEDLKSMKYLTWVINETLRLYPPVPVNSRTANKDTFLPVGGGPGGKDPLFVPRGRKVLYSIYCMHRLPELYGSDATEYRPERWANLKPSWGFIPFNGGPRVCIGQQFALTETAYTIVRILQEFRNIESRDPQTFNEKLTLIITSNNGCKVGLTPS</sequence>
<dbReference type="InterPro" id="IPR017972">
    <property type="entry name" value="Cyt_P450_CS"/>
</dbReference>
<feature type="binding site" description="axial binding residue" evidence="8">
    <location>
        <position position="349"/>
    </location>
    <ligand>
        <name>heme</name>
        <dbReference type="ChEBI" id="CHEBI:30413"/>
    </ligand>
    <ligandPart>
        <name>Fe</name>
        <dbReference type="ChEBI" id="CHEBI:18248"/>
    </ligandPart>
</feature>
<keyword evidence="5 9" id="KW-0560">Oxidoreductase</keyword>
<dbReference type="PRINTS" id="PR00385">
    <property type="entry name" value="P450"/>
</dbReference>
<protein>
    <submittedName>
        <fullName evidence="10">Cytochrome P450 52A3-B</fullName>
    </submittedName>
</protein>
<dbReference type="PANTHER" id="PTHR24287:SF1">
    <property type="entry name" value="P450, PUTATIVE (EUROFUNG)-RELATED"/>
    <property type="match status" value="1"/>
</dbReference>
<dbReference type="Proteomes" id="UP000190744">
    <property type="component" value="Unassembled WGS sequence"/>
</dbReference>
<evidence type="ECO:0000313" key="10">
    <source>
        <dbReference type="EMBL" id="OOQ89680.1"/>
    </source>
</evidence>
<evidence type="ECO:0000256" key="3">
    <source>
        <dbReference type="ARBA" id="ARBA00022617"/>
    </source>
</evidence>
<evidence type="ECO:0000256" key="6">
    <source>
        <dbReference type="ARBA" id="ARBA00023004"/>
    </source>
</evidence>
<keyword evidence="4 8" id="KW-0479">Metal-binding</keyword>
<proteinExistence type="inferred from homology"/>
<keyword evidence="7 9" id="KW-0503">Monooxygenase</keyword>
<evidence type="ECO:0000256" key="1">
    <source>
        <dbReference type="ARBA" id="ARBA00001971"/>
    </source>
</evidence>
<evidence type="ECO:0000256" key="7">
    <source>
        <dbReference type="ARBA" id="ARBA00023033"/>
    </source>
</evidence>
<comment type="cofactor">
    <cofactor evidence="1 8">
        <name>heme</name>
        <dbReference type="ChEBI" id="CHEBI:30413"/>
    </cofactor>
</comment>
<evidence type="ECO:0000256" key="4">
    <source>
        <dbReference type="ARBA" id="ARBA00022723"/>
    </source>
</evidence>
<organism evidence="10 11">
    <name type="scientific">Penicillium brasilianum</name>
    <dbReference type="NCBI Taxonomy" id="104259"/>
    <lineage>
        <taxon>Eukaryota</taxon>
        <taxon>Fungi</taxon>
        <taxon>Dikarya</taxon>
        <taxon>Ascomycota</taxon>
        <taxon>Pezizomycotina</taxon>
        <taxon>Eurotiomycetes</taxon>
        <taxon>Eurotiomycetidae</taxon>
        <taxon>Eurotiales</taxon>
        <taxon>Aspergillaceae</taxon>
        <taxon>Penicillium</taxon>
    </lineage>
</organism>
<comment type="caution">
    <text evidence="10">The sequence shown here is derived from an EMBL/GenBank/DDBJ whole genome shotgun (WGS) entry which is preliminary data.</text>
</comment>
<name>A0A1S9RWL6_PENBI</name>
<keyword evidence="3 8" id="KW-0349">Heme</keyword>
<dbReference type="SUPFAM" id="SSF48264">
    <property type="entry name" value="Cytochrome P450"/>
    <property type="match status" value="1"/>
</dbReference>
<dbReference type="InterPro" id="IPR036396">
    <property type="entry name" value="Cyt_P450_sf"/>
</dbReference>
<dbReference type="PRINTS" id="PR00463">
    <property type="entry name" value="EP450I"/>
</dbReference>
<evidence type="ECO:0000256" key="9">
    <source>
        <dbReference type="RuleBase" id="RU000461"/>
    </source>
</evidence>
<dbReference type="GO" id="GO:0005506">
    <property type="term" value="F:iron ion binding"/>
    <property type="evidence" value="ECO:0007669"/>
    <property type="project" value="InterPro"/>
</dbReference>
<keyword evidence="6 8" id="KW-0408">Iron</keyword>
<reference evidence="11" key="1">
    <citation type="submission" date="2015-09" db="EMBL/GenBank/DDBJ databases">
        <authorList>
            <person name="Fill T.P."/>
            <person name="Baretta J.F."/>
            <person name="de Almeida L.G."/>
            <person name="Rocha M."/>
            <person name="de Souza D.H."/>
            <person name="Malavazi I."/>
            <person name="Cerdeira L.T."/>
            <person name="Hong H."/>
            <person name="Samborskyy M."/>
            <person name="de Vasconcelos A.T."/>
            <person name="Leadlay P."/>
            <person name="Rodrigues-Filho E."/>
        </authorList>
    </citation>
    <scope>NUCLEOTIDE SEQUENCE [LARGE SCALE GENOMIC DNA]</scope>
    <source>
        <strain evidence="11">LaBioMMi 136</strain>
    </source>
</reference>
<accession>A0A1S9RWL6</accession>
<evidence type="ECO:0000313" key="11">
    <source>
        <dbReference type="Proteomes" id="UP000190744"/>
    </source>
</evidence>
<dbReference type="InterPro" id="IPR002401">
    <property type="entry name" value="Cyt_P450_E_grp-I"/>
</dbReference>
<comment type="similarity">
    <text evidence="2 9">Belongs to the cytochrome P450 family.</text>
</comment>
<evidence type="ECO:0000256" key="5">
    <source>
        <dbReference type="ARBA" id="ARBA00023002"/>
    </source>
</evidence>
<dbReference type="Gene3D" id="1.10.630.10">
    <property type="entry name" value="Cytochrome P450"/>
    <property type="match status" value="1"/>
</dbReference>
<gene>
    <name evidence="10" type="ORF">PEBR_06908</name>
</gene>
<dbReference type="GO" id="GO:0016705">
    <property type="term" value="F:oxidoreductase activity, acting on paired donors, with incorporation or reduction of molecular oxygen"/>
    <property type="evidence" value="ECO:0007669"/>
    <property type="project" value="InterPro"/>
</dbReference>
<dbReference type="AlphaFoldDB" id="A0A1S9RWL6"/>
<dbReference type="PROSITE" id="PS00086">
    <property type="entry name" value="CYTOCHROME_P450"/>
    <property type="match status" value="1"/>
</dbReference>
<evidence type="ECO:0000256" key="2">
    <source>
        <dbReference type="ARBA" id="ARBA00010617"/>
    </source>
</evidence>
<dbReference type="EMBL" id="LJBN01000103">
    <property type="protein sequence ID" value="OOQ89680.1"/>
    <property type="molecule type" value="Genomic_DNA"/>
</dbReference>
<dbReference type="InterPro" id="IPR001128">
    <property type="entry name" value="Cyt_P450"/>
</dbReference>
<dbReference type="GO" id="GO:0020037">
    <property type="term" value="F:heme binding"/>
    <property type="evidence" value="ECO:0007669"/>
    <property type="project" value="InterPro"/>
</dbReference>
<dbReference type="CDD" id="cd11063">
    <property type="entry name" value="CYP52"/>
    <property type="match status" value="1"/>
</dbReference>
<dbReference type="Pfam" id="PF00067">
    <property type="entry name" value="p450"/>
    <property type="match status" value="1"/>
</dbReference>
<dbReference type="GO" id="GO:0043386">
    <property type="term" value="P:mycotoxin biosynthetic process"/>
    <property type="evidence" value="ECO:0007669"/>
    <property type="project" value="UniProtKB-ARBA"/>
</dbReference>
<dbReference type="InterPro" id="IPR047146">
    <property type="entry name" value="Cyt_P450_E_CYP52_fungi"/>
</dbReference>